<gene>
    <name evidence="1" type="ordered locus">STAUR_3962</name>
</gene>
<dbReference type="HOGENOM" id="CLU_2738116_0_0_7"/>
<proteinExistence type="predicted"/>
<evidence type="ECO:0000313" key="2">
    <source>
        <dbReference type="Proteomes" id="UP000001351"/>
    </source>
</evidence>
<dbReference type="Proteomes" id="UP000001351">
    <property type="component" value="Chromosome"/>
</dbReference>
<protein>
    <submittedName>
        <fullName evidence="1">Uncharacterized protein</fullName>
    </submittedName>
</protein>
<reference evidence="1 2" key="1">
    <citation type="journal article" date="2011" name="Mol. Biol. Evol.">
        <title>Comparative genomic analysis of fruiting body formation in Myxococcales.</title>
        <authorList>
            <person name="Huntley S."/>
            <person name="Hamann N."/>
            <person name="Wegener-Feldbrugge S."/>
            <person name="Treuner-Lange A."/>
            <person name="Kube M."/>
            <person name="Reinhardt R."/>
            <person name="Klages S."/>
            <person name="Muller R."/>
            <person name="Ronning C.M."/>
            <person name="Nierman W.C."/>
            <person name="Sogaard-Andersen L."/>
        </authorList>
    </citation>
    <scope>NUCLEOTIDE SEQUENCE [LARGE SCALE GENOMIC DNA]</scope>
    <source>
        <strain evidence="1 2">DW4/3-1</strain>
    </source>
</reference>
<evidence type="ECO:0000313" key="1">
    <source>
        <dbReference type="EMBL" id="ADO71750.1"/>
    </source>
</evidence>
<dbReference type="AlphaFoldDB" id="E3FL42"/>
<dbReference type="EMBL" id="CP002271">
    <property type="protein sequence ID" value="ADO71750.1"/>
    <property type="molecule type" value="Genomic_DNA"/>
</dbReference>
<name>E3FL42_STIAD</name>
<sequence length="71" mass="8470">MQLILDVANDLLEQKDGLEGRAWERVEAFLQVDREIHWDLIEHWALMGEPLENVFPLTSRMRVVREKIIEQ</sequence>
<accession>E3FL42</accession>
<keyword evidence="2" id="KW-1185">Reference proteome</keyword>
<organism evidence="1 2">
    <name type="scientific">Stigmatella aurantiaca (strain DW4/3-1)</name>
    <dbReference type="NCBI Taxonomy" id="378806"/>
    <lineage>
        <taxon>Bacteria</taxon>
        <taxon>Pseudomonadati</taxon>
        <taxon>Myxococcota</taxon>
        <taxon>Myxococcia</taxon>
        <taxon>Myxococcales</taxon>
        <taxon>Cystobacterineae</taxon>
        <taxon>Archangiaceae</taxon>
        <taxon>Stigmatella</taxon>
    </lineage>
</organism>
<dbReference type="KEGG" id="sur:STAUR_3962"/>